<organism evidence="1 2">
    <name type="scientific">Rangifer tarandus platyrhynchus</name>
    <name type="common">Svalbard reindeer</name>
    <dbReference type="NCBI Taxonomy" id="3082113"/>
    <lineage>
        <taxon>Eukaryota</taxon>
        <taxon>Metazoa</taxon>
        <taxon>Chordata</taxon>
        <taxon>Craniata</taxon>
        <taxon>Vertebrata</taxon>
        <taxon>Euteleostomi</taxon>
        <taxon>Mammalia</taxon>
        <taxon>Eutheria</taxon>
        <taxon>Laurasiatheria</taxon>
        <taxon>Artiodactyla</taxon>
        <taxon>Ruminantia</taxon>
        <taxon>Pecora</taxon>
        <taxon>Cervidae</taxon>
        <taxon>Odocoileinae</taxon>
        <taxon>Rangifer</taxon>
    </lineage>
</organism>
<evidence type="ECO:0000313" key="1">
    <source>
        <dbReference type="EMBL" id="CAM9222613.1"/>
    </source>
</evidence>
<sequence length="99" mass="10179">MRLRAGGLTDTPTEQPIPERWGGASIALPTLREPIGQTASVTTLIGRLCLTGYRQAAGPSLHLSAEGQDVAEPLALLGTGWAARQDSGEADGNASCPAL</sequence>
<evidence type="ECO:0000313" key="2">
    <source>
        <dbReference type="Proteomes" id="UP001162501"/>
    </source>
</evidence>
<name>A0ACB1KHN7_RANTA</name>
<protein>
    <submittedName>
        <fullName evidence="1">Uncharacterized protein</fullName>
    </submittedName>
</protein>
<feature type="non-terminal residue" evidence="1">
    <location>
        <position position="99"/>
    </location>
</feature>
<dbReference type="EMBL" id="CATOBB020001003">
    <property type="protein sequence ID" value="CAM9222613.1"/>
    <property type="molecule type" value="Genomic_DNA"/>
</dbReference>
<proteinExistence type="predicted"/>
<dbReference type="Proteomes" id="UP001162501">
    <property type="component" value="Unassembled WGS sequence"/>
</dbReference>
<reference evidence="1" key="1">
    <citation type="submission" date="2025-03" db="EMBL/GenBank/DDBJ databases">
        <authorList>
            <consortium name="ELIXIR-Norway"/>
            <consortium name="Elixir Norway"/>
        </authorList>
    </citation>
    <scope>NUCLEOTIDE SEQUENCE</scope>
</reference>
<accession>A0ACB1KHN7</accession>
<gene>
    <name evidence="1" type="ORF">MRATA1EN22A_LOCUS30081</name>
</gene>
<comment type="caution">
    <text evidence="1">The sequence shown here is derived from an EMBL/GenBank/DDBJ whole genome shotgun (WGS) entry which is preliminary data.</text>
</comment>